<keyword evidence="1" id="KW-1133">Transmembrane helix</keyword>
<keyword evidence="1" id="KW-0812">Transmembrane</keyword>
<gene>
    <name evidence="2" type="ORF">Fcan01_25260</name>
</gene>
<name>A0A226D473_FOLCA</name>
<keyword evidence="3" id="KW-1185">Reference proteome</keyword>
<accession>A0A226D473</accession>
<organism evidence="2 3">
    <name type="scientific">Folsomia candida</name>
    <name type="common">Springtail</name>
    <dbReference type="NCBI Taxonomy" id="158441"/>
    <lineage>
        <taxon>Eukaryota</taxon>
        <taxon>Metazoa</taxon>
        <taxon>Ecdysozoa</taxon>
        <taxon>Arthropoda</taxon>
        <taxon>Hexapoda</taxon>
        <taxon>Collembola</taxon>
        <taxon>Entomobryomorpha</taxon>
        <taxon>Isotomoidea</taxon>
        <taxon>Isotomidae</taxon>
        <taxon>Proisotominae</taxon>
        <taxon>Folsomia</taxon>
    </lineage>
</organism>
<dbReference type="Proteomes" id="UP000198287">
    <property type="component" value="Unassembled WGS sequence"/>
</dbReference>
<feature type="transmembrane region" description="Helical" evidence="1">
    <location>
        <begin position="102"/>
        <end position="121"/>
    </location>
</feature>
<comment type="caution">
    <text evidence="2">The sequence shown here is derived from an EMBL/GenBank/DDBJ whole genome shotgun (WGS) entry which is preliminary data.</text>
</comment>
<keyword evidence="1" id="KW-0472">Membrane</keyword>
<feature type="transmembrane region" description="Helical" evidence="1">
    <location>
        <begin position="73"/>
        <end position="90"/>
    </location>
</feature>
<sequence>MPSNSLCRLSRGGQPNSEILPTLWRKKAGRRNLSWFLNTTGIEVSRFRVVIIIQLPPPKSSIFGLLNAFEDTVWWSILACCVGISLILQFDANQLPNSCDILRILHTFIIVLSSLFGQSILDDIMKKVKNKEISRPLLGIWFFVCYNQMMNLYAGDIYFDLIIPTTVIIPATFGDFLVANVTIITTPFVSPGSKTDHIDTYEYLRLLKTKGMIAIMGAHKFVQVWKEVVHIKGYGLVIGNHVGDSILDFESTLVSFVRRNFISP</sequence>
<evidence type="ECO:0000256" key="1">
    <source>
        <dbReference type="SAM" id="Phobius"/>
    </source>
</evidence>
<dbReference type="EMBL" id="LNIX01000036">
    <property type="protein sequence ID" value="OXA39983.1"/>
    <property type="molecule type" value="Genomic_DNA"/>
</dbReference>
<reference evidence="2 3" key="1">
    <citation type="submission" date="2015-12" db="EMBL/GenBank/DDBJ databases">
        <title>The genome of Folsomia candida.</title>
        <authorList>
            <person name="Faddeeva A."/>
            <person name="Derks M.F."/>
            <person name="Anvar Y."/>
            <person name="Smit S."/>
            <person name="Van Straalen N."/>
            <person name="Roelofs D."/>
        </authorList>
    </citation>
    <scope>NUCLEOTIDE SEQUENCE [LARGE SCALE GENOMIC DNA]</scope>
    <source>
        <strain evidence="2 3">VU population</strain>
        <tissue evidence="2">Whole body</tissue>
    </source>
</reference>
<evidence type="ECO:0000313" key="3">
    <source>
        <dbReference type="Proteomes" id="UP000198287"/>
    </source>
</evidence>
<protein>
    <submittedName>
        <fullName evidence="2">Uncharacterized protein</fullName>
    </submittedName>
</protein>
<dbReference type="AlphaFoldDB" id="A0A226D473"/>
<proteinExistence type="predicted"/>
<evidence type="ECO:0000313" key="2">
    <source>
        <dbReference type="EMBL" id="OXA39983.1"/>
    </source>
</evidence>